<evidence type="ECO:0000256" key="12">
    <source>
        <dbReference type="HAMAP-Rule" id="MF_03172"/>
    </source>
</evidence>
<evidence type="ECO:0000256" key="6">
    <source>
        <dbReference type="ARBA" id="ARBA00022975"/>
    </source>
</evidence>
<sequence length="209" mass="23555">MTGSFKPWNVVFVLGPPGSGKGTQCSKIVEKFGYTHLSAGELLREEMHREGSQFGKLIDEHIKTGVIVPVAITCKLLENAMIAHPNQKGYLIDGFPRNQDNLDGWTKEMGHKTRTQFVLFLQCTEKACVDRCLNRGEGRTDDNEQSLKKRFNTYTTQTMPIVEHFKKLNLVNVVDATQNIDQIYESQEEVYIIDAGGQQESAQELICNS</sequence>
<keyword evidence="6 12" id="KW-0665">Pyrimidine biosynthesis</keyword>
<keyword evidence="7 12" id="KW-0539">Nucleus</keyword>
<comment type="catalytic activity">
    <reaction evidence="9 12">
        <text>CMP + ATP = CDP + ADP</text>
        <dbReference type="Rhea" id="RHEA:11600"/>
        <dbReference type="ChEBI" id="CHEBI:30616"/>
        <dbReference type="ChEBI" id="CHEBI:58069"/>
        <dbReference type="ChEBI" id="CHEBI:60377"/>
        <dbReference type="ChEBI" id="CHEBI:456216"/>
        <dbReference type="EC" id="2.7.4.14"/>
    </reaction>
</comment>
<comment type="catalytic activity">
    <reaction evidence="10 12">
        <text>dCMP + ATP = dCDP + ADP</text>
        <dbReference type="Rhea" id="RHEA:25094"/>
        <dbReference type="ChEBI" id="CHEBI:30616"/>
        <dbReference type="ChEBI" id="CHEBI:57566"/>
        <dbReference type="ChEBI" id="CHEBI:58593"/>
        <dbReference type="ChEBI" id="CHEBI:456216"/>
        <dbReference type="EC" id="2.7.4.14"/>
    </reaction>
</comment>
<proteinExistence type="inferred from homology"/>
<feature type="binding site" evidence="12">
    <location>
        <position position="135"/>
    </location>
    <ligand>
        <name>ATP</name>
        <dbReference type="ChEBI" id="CHEBI:30616"/>
    </ligand>
</feature>
<keyword evidence="2 12" id="KW-0808">Transferase</keyword>
<reference evidence="14" key="1">
    <citation type="submission" date="2022-11" db="UniProtKB">
        <authorList>
            <consortium name="WormBaseParasite"/>
        </authorList>
    </citation>
    <scope>IDENTIFICATION</scope>
</reference>
<dbReference type="HAMAP" id="MF_00235">
    <property type="entry name" value="Adenylate_kinase_Adk"/>
    <property type="match status" value="1"/>
</dbReference>
<comment type="function">
    <text evidence="11 12">Catalyzes the phosphorylation of pyrimidine nucleoside monophosphates at the expense of ATP. Plays an important role in de novo pyrimidine nucleotide biosynthesis. Has preference for UMP and CMP as phosphate acceptors.</text>
</comment>
<dbReference type="SUPFAM" id="SSF52540">
    <property type="entry name" value="P-loop containing nucleoside triphosphate hydrolases"/>
    <property type="match status" value="1"/>
</dbReference>
<evidence type="ECO:0000256" key="8">
    <source>
        <dbReference type="ARBA" id="ARBA00048116"/>
    </source>
</evidence>
<accession>A0A915I529</accession>
<feature type="binding site" evidence="12">
    <location>
        <begin position="66"/>
        <end position="68"/>
    </location>
    <ligand>
        <name>a ribonucleoside 5'-phosphate</name>
        <dbReference type="ChEBI" id="CHEBI:58043"/>
    </ligand>
</feature>
<feature type="binding site" evidence="12">
    <location>
        <position position="101"/>
    </location>
    <ligand>
        <name>CMP</name>
        <dbReference type="ChEBI" id="CHEBI:60377"/>
    </ligand>
</feature>
<dbReference type="GO" id="GO:0033862">
    <property type="term" value="F:UMP kinase activity"/>
    <property type="evidence" value="ECO:0007669"/>
    <property type="project" value="UniProtKB-ARBA"/>
</dbReference>
<dbReference type="WBParaSite" id="nRc.2.0.1.t08945-RA">
    <property type="protein sequence ID" value="nRc.2.0.1.t08945-RA"/>
    <property type="gene ID" value="nRc.2.0.1.g08945"/>
</dbReference>
<dbReference type="PRINTS" id="PR00094">
    <property type="entry name" value="ADENYLTKNASE"/>
</dbReference>
<comment type="domain">
    <text evidence="12">Consists of three domains, a large central CORE domain and two small peripheral domains, NMPbind and LID, which undergo movements during catalysis. The LID domain closes over the site of phosphoryl transfer upon ATP binding. Assembling and dissambling the active center during each catalytic cycle provides an effective means to prevent ATP hydrolysis.</text>
</comment>
<feature type="region of interest" description="NMPbind" evidence="12">
    <location>
        <begin position="38"/>
        <end position="68"/>
    </location>
</feature>
<evidence type="ECO:0000313" key="13">
    <source>
        <dbReference type="Proteomes" id="UP000887565"/>
    </source>
</evidence>
<keyword evidence="3 12" id="KW-0547">Nucleotide-binding</keyword>
<dbReference type="InterPro" id="IPR000850">
    <property type="entry name" value="Adenylat/UMP-CMP_kin"/>
</dbReference>
<evidence type="ECO:0000313" key="14">
    <source>
        <dbReference type="WBParaSite" id="nRc.2.0.1.t08945-RA"/>
    </source>
</evidence>
<keyword evidence="4 12" id="KW-0418">Kinase</keyword>
<evidence type="ECO:0000256" key="9">
    <source>
        <dbReference type="ARBA" id="ARBA00051396"/>
    </source>
</evidence>
<dbReference type="GO" id="GO:0006225">
    <property type="term" value="P:UDP biosynthetic process"/>
    <property type="evidence" value="ECO:0007669"/>
    <property type="project" value="UniProtKB-ARBA"/>
</dbReference>
<dbReference type="PANTHER" id="PTHR23359">
    <property type="entry name" value="NUCLEOTIDE KINASE"/>
    <property type="match status" value="1"/>
</dbReference>
<dbReference type="AlphaFoldDB" id="A0A915I529"/>
<comment type="caution">
    <text evidence="12">Lacks conserved residue(s) required for the propagation of feature annotation.</text>
</comment>
<dbReference type="CDD" id="cd01428">
    <property type="entry name" value="ADK"/>
    <property type="match status" value="1"/>
</dbReference>
<organism evidence="13 14">
    <name type="scientific">Romanomermis culicivorax</name>
    <name type="common">Nematode worm</name>
    <dbReference type="NCBI Taxonomy" id="13658"/>
    <lineage>
        <taxon>Eukaryota</taxon>
        <taxon>Metazoa</taxon>
        <taxon>Ecdysozoa</taxon>
        <taxon>Nematoda</taxon>
        <taxon>Enoplea</taxon>
        <taxon>Dorylaimia</taxon>
        <taxon>Mermithida</taxon>
        <taxon>Mermithoidea</taxon>
        <taxon>Mermithidae</taxon>
        <taxon>Romanomermis</taxon>
    </lineage>
</organism>
<dbReference type="Gene3D" id="3.40.50.300">
    <property type="entry name" value="P-loop containing nucleotide triphosphate hydrolases"/>
    <property type="match status" value="1"/>
</dbReference>
<comment type="catalytic activity">
    <reaction evidence="8 12">
        <text>UMP + ATP = UDP + ADP</text>
        <dbReference type="Rhea" id="RHEA:24400"/>
        <dbReference type="ChEBI" id="CHEBI:30616"/>
        <dbReference type="ChEBI" id="CHEBI:57865"/>
        <dbReference type="ChEBI" id="CHEBI:58223"/>
        <dbReference type="ChEBI" id="CHEBI:456216"/>
        <dbReference type="EC" id="2.7.4.14"/>
    </reaction>
</comment>
<evidence type="ECO:0000256" key="4">
    <source>
        <dbReference type="ARBA" id="ARBA00022777"/>
    </source>
</evidence>
<comment type="cofactor">
    <cofactor evidence="12">
        <name>Mg(2+)</name>
        <dbReference type="ChEBI" id="CHEBI:18420"/>
    </cofactor>
    <text evidence="12">Binds 1 Mg(2+) ion per monomer.</text>
</comment>
<dbReference type="EC" id="2.7.4.14" evidence="12"/>
<feature type="binding site" evidence="12">
    <location>
        <position position="178"/>
    </location>
    <ligand>
        <name>ATP</name>
        <dbReference type="ChEBI" id="CHEBI:30616"/>
    </ligand>
</feature>
<evidence type="ECO:0000256" key="7">
    <source>
        <dbReference type="ARBA" id="ARBA00023242"/>
    </source>
</evidence>
<evidence type="ECO:0000256" key="11">
    <source>
        <dbReference type="ARBA" id="ARBA00059689"/>
    </source>
</evidence>
<dbReference type="FunFam" id="3.40.50.300:FF:000315">
    <property type="entry name" value="Adenylate kinase 1"/>
    <property type="match status" value="1"/>
</dbReference>
<dbReference type="InterPro" id="IPR033690">
    <property type="entry name" value="Adenylat_kinase_CS"/>
</dbReference>
<dbReference type="InterPro" id="IPR027417">
    <property type="entry name" value="P-loop_NTPase"/>
</dbReference>
<feature type="binding site" evidence="12">
    <location>
        <position position="139"/>
    </location>
    <ligand>
        <name>a ribonucleoside 5'-phosphate</name>
        <dbReference type="ChEBI" id="CHEBI:58043"/>
    </ligand>
</feature>
<keyword evidence="1 12" id="KW-0963">Cytoplasm</keyword>
<protein>
    <recommendedName>
        <fullName evidence="12">UMP-CMP kinase</fullName>
        <ecNumber evidence="12">2.7.4.14</ecNumber>
    </recommendedName>
    <alternativeName>
        <fullName evidence="12">Deoxycytidylate kinase</fullName>
        <shortName evidence="12">CK</shortName>
        <shortName evidence="12">dCMP kinase</shortName>
    </alternativeName>
    <alternativeName>
        <fullName evidence="12">Uridine monophosphate/cytidine monophosphate kinase</fullName>
        <shortName evidence="12">UMP/CMP kinase</shortName>
        <shortName evidence="12">UMP/CMPK</shortName>
    </alternativeName>
</protein>
<evidence type="ECO:0000256" key="3">
    <source>
        <dbReference type="ARBA" id="ARBA00022741"/>
    </source>
</evidence>
<feature type="binding site" evidence="12">
    <location>
        <begin position="18"/>
        <end position="23"/>
    </location>
    <ligand>
        <name>ATP</name>
        <dbReference type="ChEBI" id="CHEBI:30616"/>
    </ligand>
</feature>
<dbReference type="Proteomes" id="UP000887565">
    <property type="component" value="Unplaced"/>
</dbReference>
<keyword evidence="5 12" id="KW-0067">ATP-binding</keyword>
<comment type="subcellular location">
    <subcellularLocation>
        <location evidence="12">Cytoplasm</location>
    </subcellularLocation>
    <subcellularLocation>
        <location evidence="12">Nucleus</location>
    </subcellularLocation>
</comment>
<dbReference type="InterPro" id="IPR006266">
    <property type="entry name" value="UMP_CMP_kinase"/>
</dbReference>
<name>A0A915I529_ROMCU</name>
<dbReference type="PROSITE" id="PS00113">
    <property type="entry name" value="ADENYLATE_KINASE"/>
    <property type="match status" value="1"/>
</dbReference>
<comment type="similarity">
    <text evidence="12">Belongs to the adenylate kinase family. UMP-CMP kinase subfamily.</text>
</comment>
<feature type="binding site" evidence="12">
    <location>
        <begin position="94"/>
        <end position="97"/>
    </location>
    <ligand>
        <name>a ribonucleoside 5'-phosphate</name>
        <dbReference type="ChEBI" id="CHEBI:58043"/>
    </ligand>
</feature>
<evidence type="ECO:0000256" key="5">
    <source>
        <dbReference type="ARBA" id="ARBA00022840"/>
    </source>
</evidence>
<keyword evidence="13" id="KW-1185">Reference proteome</keyword>
<evidence type="ECO:0000256" key="2">
    <source>
        <dbReference type="ARBA" id="ARBA00022679"/>
    </source>
</evidence>
<comment type="subunit">
    <text evidence="12">Monomer.</text>
</comment>
<dbReference type="Pfam" id="PF00406">
    <property type="entry name" value="ADK"/>
    <property type="match status" value="1"/>
</dbReference>
<dbReference type="NCBIfam" id="TIGR01359">
    <property type="entry name" value="UMP_CMP_kin_fam"/>
    <property type="match status" value="1"/>
</dbReference>
<dbReference type="GO" id="GO:0006207">
    <property type="term" value="P:'de novo' pyrimidine nucleobase biosynthetic process"/>
    <property type="evidence" value="ECO:0007669"/>
    <property type="project" value="InterPro"/>
</dbReference>
<dbReference type="GO" id="GO:0005634">
    <property type="term" value="C:nucleus"/>
    <property type="evidence" value="ECO:0007669"/>
    <property type="project" value="UniProtKB-SubCell"/>
</dbReference>
<dbReference type="HAMAP" id="MF_03172">
    <property type="entry name" value="Adenylate_kinase_UMP_CMP_kin"/>
    <property type="match status" value="1"/>
</dbReference>
<dbReference type="GO" id="GO:0005737">
    <property type="term" value="C:cytoplasm"/>
    <property type="evidence" value="ECO:0007669"/>
    <property type="project" value="UniProtKB-SubCell"/>
</dbReference>
<feature type="binding site" evidence="12">
    <location>
        <position position="150"/>
    </location>
    <ligand>
        <name>a ribonucleoside 5'-phosphate</name>
        <dbReference type="ChEBI" id="CHEBI:58043"/>
    </ligand>
</feature>
<feature type="binding site" evidence="12">
    <location>
        <position position="44"/>
    </location>
    <ligand>
        <name>a ribonucleoside 5'-phosphate</name>
        <dbReference type="ChEBI" id="CHEBI:58043"/>
    </ligand>
</feature>
<dbReference type="GO" id="GO:0005524">
    <property type="term" value="F:ATP binding"/>
    <property type="evidence" value="ECO:0007669"/>
    <property type="project" value="UniProtKB-KW"/>
</dbReference>
<dbReference type="OMA" id="EQTMPVI"/>
<evidence type="ECO:0000256" key="1">
    <source>
        <dbReference type="ARBA" id="ARBA00022490"/>
    </source>
</evidence>
<evidence type="ECO:0000256" key="10">
    <source>
        <dbReference type="ARBA" id="ARBA00051598"/>
    </source>
</evidence>